<dbReference type="Pfam" id="PF02585">
    <property type="entry name" value="PIG-L"/>
    <property type="match status" value="1"/>
</dbReference>
<name>A0A285NQS1_9AQUI</name>
<evidence type="ECO:0000313" key="2">
    <source>
        <dbReference type="Proteomes" id="UP000218627"/>
    </source>
</evidence>
<proteinExistence type="predicted"/>
<dbReference type="GO" id="GO:0016811">
    <property type="term" value="F:hydrolase activity, acting on carbon-nitrogen (but not peptide) bonds, in linear amides"/>
    <property type="evidence" value="ECO:0007669"/>
    <property type="project" value="TreeGrafter"/>
</dbReference>
<dbReference type="PANTHER" id="PTHR12993">
    <property type="entry name" value="N-ACETYLGLUCOSAMINYL-PHOSPHATIDYLINOSITOL DE-N-ACETYLASE-RELATED"/>
    <property type="match status" value="1"/>
</dbReference>
<dbReference type="RefSeq" id="WP_096600309.1">
    <property type="nucleotide sequence ID" value="NZ_OBEN01000001.1"/>
</dbReference>
<dbReference type="InterPro" id="IPR024078">
    <property type="entry name" value="LmbE-like_dom_sf"/>
</dbReference>
<evidence type="ECO:0000313" key="1">
    <source>
        <dbReference type="EMBL" id="SNZ11558.1"/>
    </source>
</evidence>
<dbReference type="InterPro" id="IPR003737">
    <property type="entry name" value="GlcNAc_PI_deacetylase-related"/>
</dbReference>
<dbReference type="PANTHER" id="PTHR12993:SF11">
    <property type="entry name" value="N-ACETYLGLUCOSAMINYL-PHOSPHATIDYLINOSITOL DE-N-ACETYLASE"/>
    <property type="match status" value="1"/>
</dbReference>
<dbReference type="SUPFAM" id="SSF102588">
    <property type="entry name" value="LmbE-like"/>
    <property type="match status" value="1"/>
</dbReference>
<organism evidence="1 2">
    <name type="scientific">Hydrogenobacter hydrogenophilus</name>
    <dbReference type="NCBI Taxonomy" id="35835"/>
    <lineage>
        <taxon>Bacteria</taxon>
        <taxon>Pseudomonadati</taxon>
        <taxon>Aquificota</taxon>
        <taxon>Aquificia</taxon>
        <taxon>Aquificales</taxon>
        <taxon>Aquificaceae</taxon>
        <taxon>Hydrogenobacter</taxon>
    </lineage>
</organism>
<reference evidence="2" key="1">
    <citation type="submission" date="2017-09" db="EMBL/GenBank/DDBJ databases">
        <authorList>
            <person name="Varghese N."/>
            <person name="Submissions S."/>
        </authorList>
    </citation>
    <scope>NUCLEOTIDE SEQUENCE [LARGE SCALE GENOMIC DNA]</scope>
    <source>
        <strain evidence="2">DSM 2913</strain>
    </source>
</reference>
<dbReference type="OrthoDB" id="9790023at2"/>
<dbReference type="AlphaFoldDB" id="A0A285NQS1"/>
<protein>
    <submittedName>
        <fullName evidence="1">N-acetylglucosaminyl deacetylase, LmbE family</fullName>
    </submittedName>
</protein>
<keyword evidence="2" id="KW-1185">Reference proteome</keyword>
<dbReference type="EMBL" id="OBEN01000001">
    <property type="protein sequence ID" value="SNZ11558.1"/>
    <property type="molecule type" value="Genomic_DNA"/>
</dbReference>
<accession>A0A285NQS1</accession>
<gene>
    <name evidence="1" type="ORF">SAMN06265353_0273</name>
</gene>
<sequence>MERKNERSTVVVIAPHPDDEVLGCGGTLYKHAQAGDEVLLYVLTDGSKFLDGNKRKEECVKVSKILGISHVEFLDFPDGELKNHIPSLKSALEERIKDFQKVYAPHPLDHHPDHIATSLAVISIFEEKPSFELHLYGVYNTFRYNQLVDVTDVCEIKMKALREYAYSLSVIGPELMTKRAEAFMRFPTINTCEDKLYEFFFMPEKPMTLSEILGYLTYDLLCQDPHTQLLKKIKSTEHLMHLLTQERSARLSAEQTLLDQKEELERLRGCQEELDKLKASVFFKVYDLYHTKLKPKLIPEGSLREGLYKRLISFIKGG</sequence>
<dbReference type="Gene3D" id="3.40.50.10320">
    <property type="entry name" value="LmbE-like"/>
    <property type="match status" value="1"/>
</dbReference>
<dbReference type="Proteomes" id="UP000218627">
    <property type="component" value="Unassembled WGS sequence"/>
</dbReference>